<comment type="caution">
    <text evidence="1">The sequence shown here is derived from an EMBL/GenBank/DDBJ whole genome shotgun (WGS) entry which is preliminary data.</text>
</comment>
<dbReference type="EMBL" id="JBHSQK010000020">
    <property type="protein sequence ID" value="MFC5948769.1"/>
    <property type="molecule type" value="Genomic_DNA"/>
</dbReference>
<name>A0ABW1I930_9PSEU</name>
<evidence type="ECO:0000313" key="2">
    <source>
        <dbReference type="Proteomes" id="UP001596119"/>
    </source>
</evidence>
<keyword evidence="2" id="KW-1185">Reference proteome</keyword>
<protein>
    <recommendedName>
        <fullName evidence="3">ABM domain-containing protein</fullName>
    </recommendedName>
</protein>
<evidence type="ECO:0000313" key="1">
    <source>
        <dbReference type="EMBL" id="MFC5948769.1"/>
    </source>
</evidence>
<dbReference type="Proteomes" id="UP001596119">
    <property type="component" value="Unassembled WGS sequence"/>
</dbReference>
<organism evidence="1 2">
    <name type="scientific">Pseudonocardia lutea</name>
    <dbReference type="NCBI Taxonomy" id="2172015"/>
    <lineage>
        <taxon>Bacteria</taxon>
        <taxon>Bacillati</taxon>
        <taxon>Actinomycetota</taxon>
        <taxon>Actinomycetes</taxon>
        <taxon>Pseudonocardiales</taxon>
        <taxon>Pseudonocardiaceae</taxon>
        <taxon>Pseudonocardia</taxon>
    </lineage>
</organism>
<reference evidence="2" key="1">
    <citation type="journal article" date="2019" name="Int. J. Syst. Evol. Microbiol.">
        <title>The Global Catalogue of Microorganisms (GCM) 10K type strain sequencing project: providing services to taxonomists for standard genome sequencing and annotation.</title>
        <authorList>
            <consortium name="The Broad Institute Genomics Platform"/>
            <consortium name="The Broad Institute Genome Sequencing Center for Infectious Disease"/>
            <person name="Wu L."/>
            <person name="Ma J."/>
        </authorList>
    </citation>
    <scope>NUCLEOTIDE SEQUENCE [LARGE SCALE GENOMIC DNA]</scope>
    <source>
        <strain evidence="2">CGMCC 4.7397</strain>
    </source>
</reference>
<proteinExistence type="predicted"/>
<gene>
    <name evidence="1" type="ORF">ACFQH9_10830</name>
</gene>
<dbReference type="InterPro" id="IPR011008">
    <property type="entry name" value="Dimeric_a/b-barrel"/>
</dbReference>
<dbReference type="SUPFAM" id="SSF54909">
    <property type="entry name" value="Dimeric alpha+beta barrel"/>
    <property type="match status" value="1"/>
</dbReference>
<evidence type="ECO:0008006" key="3">
    <source>
        <dbReference type="Google" id="ProtNLM"/>
    </source>
</evidence>
<accession>A0ABW1I930</accession>
<dbReference type="RefSeq" id="WP_379565835.1">
    <property type="nucleotide sequence ID" value="NZ_JBHSQK010000020.1"/>
</dbReference>
<sequence length="206" mass="22491">MYARSTTVLAHRECIDRGIAMMRDEVMPAVLDMTGCIGISMLVDRESGRCIATTAWESRDAMTASAAAVRPLRDRAADALNGTAQVDEWEIGVLHRAHTSAPGACTRVTWVRMNPEVMDRGLEVYRTTLLPALGEMDGFCSASLLMDRDEGLTVSSVAFDSAQAMSASRDMAMRLRSDAAENLGAEILEVREFELALAHLRVPELV</sequence>